<keyword evidence="3" id="KW-1185">Reference proteome</keyword>
<reference evidence="3" key="1">
    <citation type="submission" date="2016-10" db="EMBL/GenBank/DDBJ databases">
        <authorList>
            <person name="Varghese N."/>
            <person name="Submissions S."/>
        </authorList>
    </citation>
    <scope>NUCLEOTIDE SEQUENCE [LARGE SCALE GENOMIC DNA]</scope>
    <source>
        <strain evidence="3">DSM 18610</strain>
    </source>
</reference>
<dbReference type="OrthoDB" id="677565at2"/>
<keyword evidence="1" id="KW-0732">Signal</keyword>
<sequence>MKRFLLYFLLSLPALVNAQINLKKGYIVKHPGDTLRGYIDYRERSENPEQVRFTKSPHDKISLFSFQDCVAFGIDGVVSYECHVVSISQSQETLSYLSKGVDTTTKSGAVFLEVLNSGDKISLYKYQDRIKTRFYIKERGHAVPQELIRHIFLNPETEHSMVTLDRFRLQLINVNRIFNGINPNDEASINRLRYTESDLIRFAEKINQQKRVRQQVSKTRFFIGAALNRSHASYSGQNRLADADAVSKTSLLPMLSVGVDYLSNPLIGKMVYRLELNYGITNGDISRAGDNGYSYSLRHQFKQYNLAVVPQILYHFYTKEKIKAFVSVGAGLNFPTYKNNQLSATHMIRNESDVYLDQVVFEDFYYSFQGKLGLVFLKRFEFSAGHTFNAAVTNYSYYNVNINRTTIGLNYLLGPKNR</sequence>
<gene>
    <name evidence="2" type="ORF">SAMN04488023_111145</name>
</gene>
<evidence type="ECO:0000313" key="2">
    <source>
        <dbReference type="EMBL" id="SER58295.1"/>
    </source>
</evidence>
<feature type="signal peptide" evidence="1">
    <location>
        <begin position="1"/>
        <end position="18"/>
    </location>
</feature>
<organism evidence="2 3">
    <name type="scientific">Pedobacter rhizosphaerae</name>
    <dbReference type="NCBI Taxonomy" id="390241"/>
    <lineage>
        <taxon>Bacteria</taxon>
        <taxon>Pseudomonadati</taxon>
        <taxon>Bacteroidota</taxon>
        <taxon>Sphingobacteriia</taxon>
        <taxon>Sphingobacteriales</taxon>
        <taxon>Sphingobacteriaceae</taxon>
        <taxon>Pedobacter</taxon>
    </lineage>
</organism>
<dbReference type="Proteomes" id="UP000199572">
    <property type="component" value="Unassembled WGS sequence"/>
</dbReference>
<protein>
    <recommendedName>
        <fullName evidence="4">Outer membrane protein beta-barrel domain-containing protein</fullName>
    </recommendedName>
</protein>
<evidence type="ECO:0008006" key="4">
    <source>
        <dbReference type="Google" id="ProtNLM"/>
    </source>
</evidence>
<dbReference type="RefSeq" id="WP_090884240.1">
    <property type="nucleotide sequence ID" value="NZ_FOGG01000011.1"/>
</dbReference>
<evidence type="ECO:0000313" key="3">
    <source>
        <dbReference type="Proteomes" id="UP000199572"/>
    </source>
</evidence>
<evidence type="ECO:0000256" key="1">
    <source>
        <dbReference type="SAM" id="SignalP"/>
    </source>
</evidence>
<dbReference type="EMBL" id="FOGG01000011">
    <property type="protein sequence ID" value="SER58295.1"/>
    <property type="molecule type" value="Genomic_DNA"/>
</dbReference>
<feature type="chain" id="PRO_5011646228" description="Outer membrane protein beta-barrel domain-containing protein" evidence="1">
    <location>
        <begin position="19"/>
        <end position="418"/>
    </location>
</feature>
<proteinExistence type="predicted"/>
<name>A0A1H9QDP5_9SPHI</name>
<dbReference type="STRING" id="390241.SAMN04488023_111145"/>
<accession>A0A1H9QDP5</accession>
<dbReference type="AlphaFoldDB" id="A0A1H9QDP5"/>